<sequence length="159" mass="18107">MLKFLTEGIRGIFSSWTALQLAMEGQWGGTETDTKYVWFVQTISDYLIKEGDKIDPIDIEEILEQIISDEFLVQLEDNSALQLRQGNLSILESVRNASKKAACTKECPPQGLSSSDCDEDNQAELHEYKPTDFSPQNNDMDLDNHHQDLDSEDDGWIKY</sequence>
<dbReference type="GO" id="GO:0006364">
    <property type="term" value="P:rRNA processing"/>
    <property type="evidence" value="ECO:0007669"/>
    <property type="project" value="UniProtKB-KW"/>
</dbReference>
<dbReference type="Proteomes" id="UP000029725">
    <property type="component" value="Unassembled WGS sequence"/>
</dbReference>
<gene>
    <name evidence="4" type="ORF">DI09_111p10</name>
</gene>
<dbReference type="EMBL" id="JMKJ01000013">
    <property type="protein sequence ID" value="KGG53076.1"/>
    <property type="molecule type" value="Genomic_DNA"/>
</dbReference>
<evidence type="ECO:0000256" key="1">
    <source>
        <dbReference type="ARBA" id="ARBA00006524"/>
    </source>
</evidence>
<dbReference type="RefSeq" id="XP_013239518.1">
    <property type="nucleotide sequence ID" value="XM_013384064.1"/>
</dbReference>
<reference evidence="4 5" key="1">
    <citation type="submission" date="2014-04" db="EMBL/GenBank/DDBJ databases">
        <title>A new species of microsporidia sheds light on the evolution of extreme parasitism.</title>
        <authorList>
            <person name="Haag K.L."/>
            <person name="James T.Y."/>
            <person name="Larsson R."/>
            <person name="Schaer T.M."/>
            <person name="Refardt D."/>
            <person name="Pombert J.-F."/>
            <person name="Ebert D."/>
        </authorList>
    </citation>
    <scope>NUCLEOTIDE SEQUENCE [LARGE SCALE GENOMIC DNA]</scope>
    <source>
        <strain evidence="4 5">UGP3</strain>
        <tissue evidence="4">Spores</tissue>
    </source>
</reference>
<evidence type="ECO:0000313" key="5">
    <source>
        <dbReference type="Proteomes" id="UP000029725"/>
    </source>
</evidence>
<dbReference type="OrthoDB" id="263560at2759"/>
<dbReference type="Pfam" id="PF10273">
    <property type="entry name" value="WGG"/>
    <property type="match status" value="1"/>
</dbReference>
<feature type="region of interest" description="Disordered" evidence="3">
    <location>
        <begin position="105"/>
        <end position="159"/>
    </location>
</feature>
<dbReference type="GeneID" id="25258024"/>
<dbReference type="InterPro" id="IPR019398">
    <property type="entry name" value="Pre-rRNA_process_TSR2"/>
</dbReference>
<protein>
    <recommendedName>
        <fullName evidence="6">Pre-rRNA-processing protein TSR2</fullName>
    </recommendedName>
</protein>
<comment type="similarity">
    <text evidence="1">Belongs to the TSR2 family.</text>
</comment>
<dbReference type="VEuPathDB" id="MicrosporidiaDB:DI09_111p10"/>
<evidence type="ECO:0008006" key="6">
    <source>
        <dbReference type="Google" id="ProtNLM"/>
    </source>
</evidence>
<dbReference type="PANTHER" id="PTHR21250">
    <property type="entry name" value="PRE-RRNA-PROCESSING PROTEIN TSR2 HOMOLOG"/>
    <property type="match status" value="1"/>
</dbReference>
<dbReference type="AlphaFoldDB" id="A0A098VZ99"/>
<dbReference type="HOGENOM" id="CLU_1661204_0_0_1"/>
<keyword evidence="5" id="KW-1185">Reference proteome</keyword>
<feature type="compositionally biased region" description="Basic and acidic residues" evidence="3">
    <location>
        <begin position="142"/>
        <end position="159"/>
    </location>
</feature>
<keyword evidence="2" id="KW-0698">rRNA processing</keyword>
<evidence type="ECO:0000256" key="2">
    <source>
        <dbReference type="ARBA" id="ARBA00022552"/>
    </source>
</evidence>
<accession>A0A098VZ99</accession>
<name>A0A098VZ99_9MICR</name>
<evidence type="ECO:0000256" key="3">
    <source>
        <dbReference type="SAM" id="MobiDB-lite"/>
    </source>
</evidence>
<evidence type="ECO:0000313" key="4">
    <source>
        <dbReference type="EMBL" id="KGG53076.1"/>
    </source>
</evidence>
<organism evidence="4 5">
    <name type="scientific">Mitosporidium daphniae</name>
    <dbReference type="NCBI Taxonomy" id="1485682"/>
    <lineage>
        <taxon>Eukaryota</taxon>
        <taxon>Fungi</taxon>
        <taxon>Fungi incertae sedis</taxon>
        <taxon>Microsporidia</taxon>
        <taxon>Mitosporidium</taxon>
    </lineage>
</organism>
<comment type="caution">
    <text evidence="4">The sequence shown here is derived from an EMBL/GenBank/DDBJ whole genome shotgun (WGS) entry which is preliminary data.</text>
</comment>
<proteinExistence type="inferred from homology"/>